<dbReference type="InterPro" id="IPR057670">
    <property type="entry name" value="SH3_retrovirus"/>
</dbReference>
<dbReference type="InterPro" id="IPR012337">
    <property type="entry name" value="RNaseH-like_sf"/>
</dbReference>
<dbReference type="InterPro" id="IPR025724">
    <property type="entry name" value="GAG-pre-integrase_dom"/>
</dbReference>
<dbReference type="GO" id="GO:0008270">
    <property type="term" value="F:zinc ion binding"/>
    <property type="evidence" value="ECO:0007669"/>
    <property type="project" value="UniProtKB-KW"/>
</dbReference>
<evidence type="ECO:0000256" key="1">
    <source>
        <dbReference type="ARBA" id="ARBA00022723"/>
    </source>
</evidence>
<dbReference type="InterPro" id="IPR036875">
    <property type="entry name" value="Znf_CCHC_sf"/>
</dbReference>
<feature type="region of interest" description="Disordered" evidence="4">
    <location>
        <begin position="219"/>
        <end position="238"/>
    </location>
</feature>
<dbReference type="Pfam" id="PF13976">
    <property type="entry name" value="gag_pre-integrs"/>
    <property type="match status" value="1"/>
</dbReference>
<evidence type="ECO:0000256" key="4">
    <source>
        <dbReference type="SAM" id="MobiDB-lite"/>
    </source>
</evidence>
<accession>A0A4Y1RRR0</accession>
<dbReference type="PANTHER" id="PTHR42648">
    <property type="entry name" value="TRANSPOSASE, PUTATIVE-RELATED"/>
    <property type="match status" value="1"/>
</dbReference>
<feature type="domain" description="Integrase catalytic" evidence="6">
    <location>
        <begin position="433"/>
        <end position="531"/>
    </location>
</feature>
<keyword evidence="3" id="KW-0863">Zinc-finger</keyword>
<dbReference type="InterPro" id="IPR001878">
    <property type="entry name" value="Znf_CCHC"/>
</dbReference>
<feature type="region of interest" description="Disordered" evidence="4">
    <location>
        <begin position="602"/>
        <end position="643"/>
    </location>
</feature>
<dbReference type="AlphaFoldDB" id="A0A4Y1RRR0"/>
<keyword evidence="2" id="KW-0378">Hydrolase</keyword>
<feature type="domain" description="CCHC-type" evidence="5">
    <location>
        <begin position="248"/>
        <end position="263"/>
    </location>
</feature>
<feature type="compositionally biased region" description="Acidic residues" evidence="4">
    <location>
        <begin position="606"/>
        <end position="643"/>
    </location>
</feature>
<name>A0A4Y1RRR0_PRUDU</name>
<dbReference type="Pfam" id="PF14223">
    <property type="entry name" value="Retrotran_gag_2"/>
    <property type="match status" value="1"/>
</dbReference>
<dbReference type="EMBL" id="AP019303">
    <property type="protein sequence ID" value="BBH07042.1"/>
    <property type="molecule type" value="Genomic_DNA"/>
</dbReference>
<feature type="compositionally biased region" description="Basic residues" evidence="4">
    <location>
        <begin position="223"/>
        <end position="237"/>
    </location>
</feature>
<reference evidence="7" key="1">
    <citation type="journal article" date="2019" name="Science">
        <title>Mutation of a bHLH transcription factor allowed almond domestication.</title>
        <authorList>
            <person name="Sanchez-Perez R."/>
            <person name="Pavan S."/>
            <person name="Mazzeo R."/>
            <person name="Moldovan C."/>
            <person name="Aiese Cigliano R."/>
            <person name="Del Cueto J."/>
            <person name="Ricciardi F."/>
            <person name="Lotti C."/>
            <person name="Ricciardi L."/>
            <person name="Dicenta F."/>
            <person name="Lopez-Marques R.L."/>
            <person name="Lindberg Moller B."/>
        </authorList>
    </citation>
    <scope>NUCLEOTIDE SEQUENCE</scope>
</reference>
<evidence type="ECO:0000259" key="5">
    <source>
        <dbReference type="PROSITE" id="PS50158"/>
    </source>
</evidence>
<evidence type="ECO:0000256" key="2">
    <source>
        <dbReference type="ARBA" id="ARBA00022801"/>
    </source>
</evidence>
<dbReference type="PANTHER" id="PTHR42648:SF18">
    <property type="entry name" value="RETROTRANSPOSON, UNCLASSIFIED-LIKE PROTEIN"/>
    <property type="match status" value="1"/>
</dbReference>
<dbReference type="GO" id="GO:0003676">
    <property type="term" value="F:nucleic acid binding"/>
    <property type="evidence" value="ECO:0007669"/>
    <property type="project" value="InterPro"/>
</dbReference>
<dbReference type="InterPro" id="IPR039537">
    <property type="entry name" value="Retrotran_Ty1/copia-like"/>
</dbReference>
<keyword evidence="3" id="KW-0862">Zinc</keyword>
<evidence type="ECO:0000313" key="7">
    <source>
        <dbReference type="EMBL" id="BBH07042.1"/>
    </source>
</evidence>
<dbReference type="Gene3D" id="4.10.60.10">
    <property type="entry name" value="Zinc finger, CCHC-type"/>
    <property type="match status" value="1"/>
</dbReference>
<organism evidence="7">
    <name type="scientific">Prunus dulcis</name>
    <name type="common">Almond</name>
    <name type="synonym">Amygdalus dulcis</name>
    <dbReference type="NCBI Taxonomy" id="3755"/>
    <lineage>
        <taxon>Eukaryota</taxon>
        <taxon>Viridiplantae</taxon>
        <taxon>Streptophyta</taxon>
        <taxon>Embryophyta</taxon>
        <taxon>Tracheophyta</taxon>
        <taxon>Spermatophyta</taxon>
        <taxon>Magnoliopsida</taxon>
        <taxon>eudicotyledons</taxon>
        <taxon>Gunneridae</taxon>
        <taxon>Pentapetalae</taxon>
        <taxon>rosids</taxon>
        <taxon>fabids</taxon>
        <taxon>Rosales</taxon>
        <taxon>Rosaceae</taxon>
        <taxon>Amygdaloideae</taxon>
        <taxon>Amygdaleae</taxon>
        <taxon>Prunus</taxon>
    </lineage>
</organism>
<dbReference type="InterPro" id="IPR036397">
    <property type="entry name" value="RNaseH_sf"/>
</dbReference>
<dbReference type="InterPro" id="IPR001584">
    <property type="entry name" value="Integrase_cat-core"/>
</dbReference>
<sequence>MQGLTVNTRVKREIESSLEMAEGSSTYVPKFVGHYDHWAELMENLLRSKEYWNVVDRDVMVNVRGSTDLKAKNLLYQAIERDVLETILDRSSSKAIWDSMKQKFQGSTWVKRAQLQSLRCDFEVLRMKEGESVNAYFARVLSIANKMKAHGENMSQTMITEKILRSMISKFNYVVCSIEESNNMTTMTIDELQSSLLVHEQRMKGQGEEEQVLKVTHEDKTGRGRGRGAGRGGRGRGRQTFNKATVECYKCHKLGHFQNECPSWEKGANYAEWDEEEELLLMAYIEDKNAKREGVWFLDSGCSNHMSGSKDWFMEMDEQFRHSVKLGNGARMTVLGKWSTKLETKPSKCLIASTDDLSDLWHRRYGHVNNKSLKALESKQLVKGLPQLKATNKACTVCHRGKQHRAAIPKKSQWRASKKLQLVHADLCGPITPTSSSLKRGGEFTSKEFNVFCVDHGIKRQLTAAYTPQQNGVAERKNRTVLNMVRCLLSEKEMPKLFWPEAVRWGLHVLNRSLTVAVKGKTPEECWSEKKPNVEYFRVFGCIANVHIPDENRVKLDEKSHKCVFLSISEESKAYRLYDPTAKRVIVSRDVVFEENESWNWRRSDEDDDGEISDYDEEEEEEGEDEEEQVEGADSGTEELEGENDVLHQRRELGEHLDGWKTMLVELTWELVSLPKGMKKIGVKWVFRTKLNEKGEVDKCKARLVVKGYAQRYGIDYSEVCTCGSLGHHKIDLGSSCAERSAFLHGELKEAVYVEQPEGYVRKGEEHKVLKLKKALYGLKQAPRAWYSRIEGFFMKEGFEKCSHEHTLFLKHEVGGNDWSYVRSLRNQ</sequence>
<evidence type="ECO:0000259" key="6">
    <source>
        <dbReference type="PROSITE" id="PS50994"/>
    </source>
</evidence>
<keyword evidence="1" id="KW-0479">Metal-binding</keyword>
<dbReference type="Pfam" id="PF25597">
    <property type="entry name" value="SH3_retrovirus"/>
    <property type="match status" value="1"/>
</dbReference>
<dbReference type="GO" id="GO:0008233">
    <property type="term" value="F:peptidase activity"/>
    <property type="evidence" value="ECO:0007669"/>
    <property type="project" value="UniProtKB-KW"/>
</dbReference>
<dbReference type="SUPFAM" id="SSF53098">
    <property type="entry name" value="Ribonuclease H-like"/>
    <property type="match status" value="1"/>
</dbReference>
<dbReference type="Gene3D" id="3.30.420.10">
    <property type="entry name" value="Ribonuclease H-like superfamily/Ribonuclease H"/>
    <property type="match status" value="1"/>
</dbReference>
<dbReference type="Pfam" id="PF00098">
    <property type="entry name" value="zf-CCHC"/>
    <property type="match status" value="1"/>
</dbReference>
<dbReference type="Pfam" id="PF07727">
    <property type="entry name" value="RVT_2"/>
    <property type="match status" value="1"/>
</dbReference>
<evidence type="ECO:0000256" key="3">
    <source>
        <dbReference type="PROSITE-ProRule" id="PRU00047"/>
    </source>
</evidence>
<dbReference type="PROSITE" id="PS50158">
    <property type="entry name" value="ZF_CCHC"/>
    <property type="match status" value="1"/>
</dbReference>
<proteinExistence type="predicted"/>
<gene>
    <name evidence="7" type="ORF">Prudu_018849</name>
</gene>
<dbReference type="InterPro" id="IPR013103">
    <property type="entry name" value="RVT_2"/>
</dbReference>
<protein>
    <submittedName>
        <fullName evidence="7">ADP glucose pyrophosphorylase large subunit 1</fullName>
    </submittedName>
</protein>
<dbReference type="PROSITE" id="PS50994">
    <property type="entry name" value="INTEGRASE"/>
    <property type="match status" value="1"/>
</dbReference>
<dbReference type="SUPFAM" id="SSF57756">
    <property type="entry name" value="Retrovirus zinc finger-like domains"/>
    <property type="match status" value="1"/>
</dbReference>
<dbReference type="SMART" id="SM00343">
    <property type="entry name" value="ZnF_C2HC"/>
    <property type="match status" value="1"/>
</dbReference>
<dbReference type="GO" id="GO:0006508">
    <property type="term" value="P:proteolysis"/>
    <property type="evidence" value="ECO:0007669"/>
    <property type="project" value="UniProtKB-KW"/>
</dbReference>
<dbReference type="GO" id="GO:0015074">
    <property type="term" value="P:DNA integration"/>
    <property type="evidence" value="ECO:0007669"/>
    <property type="project" value="InterPro"/>
</dbReference>